<evidence type="ECO:0000313" key="3">
    <source>
        <dbReference type="EMBL" id="KAK9818641.1"/>
    </source>
</evidence>
<evidence type="ECO:0000256" key="2">
    <source>
        <dbReference type="ARBA" id="ARBA00022679"/>
    </source>
</evidence>
<dbReference type="GO" id="GO:0032259">
    <property type="term" value="P:methylation"/>
    <property type="evidence" value="ECO:0007669"/>
    <property type="project" value="UniProtKB-KW"/>
</dbReference>
<proteinExistence type="predicted"/>
<evidence type="ECO:0000313" key="4">
    <source>
        <dbReference type="Proteomes" id="UP001438707"/>
    </source>
</evidence>
<dbReference type="GO" id="GO:0008168">
    <property type="term" value="F:methyltransferase activity"/>
    <property type="evidence" value="ECO:0007669"/>
    <property type="project" value="UniProtKB-KW"/>
</dbReference>
<dbReference type="Proteomes" id="UP001438707">
    <property type="component" value="Unassembled WGS sequence"/>
</dbReference>
<keyword evidence="4" id="KW-1185">Reference proteome</keyword>
<dbReference type="InterPro" id="IPR001525">
    <property type="entry name" value="C5_MeTfrase"/>
</dbReference>
<keyword evidence="2" id="KW-0808">Transferase</keyword>
<sequence>MWLTANGGSWHGCFPHQHWQHRQSSTSGTTLATPFSSFRLLLDHGVLLRELPIVDSFPLPFKDSLFHVGSRAPAEWHASKPKWWLYAYRISPTRAGQGIARAQPGLRIPDLCGGVGTALVAAVQAGKRVDQYCLVEISPVARSMAQHIREQLRQQYPLQLSPAAIAQVQTLPQDITMVTQEQVNQLGPFDLIVTAWPCQGLSKANRTAQGLADARSGLFYNALQMLRWNQQLKASTAFIFENDWFQHHQAAPVRQAWNTELC</sequence>
<name>A0AAW1QBW2_9CHLO</name>
<keyword evidence="1" id="KW-0489">Methyltransferase</keyword>
<evidence type="ECO:0000256" key="1">
    <source>
        <dbReference type="ARBA" id="ARBA00022603"/>
    </source>
</evidence>
<dbReference type="Pfam" id="PF00145">
    <property type="entry name" value="DNA_methylase"/>
    <property type="match status" value="1"/>
</dbReference>
<reference evidence="3 4" key="1">
    <citation type="journal article" date="2024" name="Nat. Commun.">
        <title>Phylogenomics reveals the evolutionary origins of lichenization in chlorophyte algae.</title>
        <authorList>
            <person name="Puginier C."/>
            <person name="Libourel C."/>
            <person name="Otte J."/>
            <person name="Skaloud P."/>
            <person name="Haon M."/>
            <person name="Grisel S."/>
            <person name="Petersen M."/>
            <person name="Berrin J.G."/>
            <person name="Delaux P.M."/>
            <person name="Dal Grande F."/>
            <person name="Keller J."/>
        </authorList>
    </citation>
    <scope>NUCLEOTIDE SEQUENCE [LARGE SCALE GENOMIC DNA]</scope>
    <source>
        <strain evidence="3 4">SAG 2145</strain>
    </source>
</reference>
<gene>
    <name evidence="3" type="ORF">WJX74_007278</name>
</gene>
<dbReference type="Gene3D" id="3.40.50.150">
    <property type="entry name" value="Vaccinia Virus protein VP39"/>
    <property type="match status" value="1"/>
</dbReference>
<dbReference type="InterPro" id="IPR029063">
    <property type="entry name" value="SAM-dependent_MTases_sf"/>
</dbReference>
<protein>
    <submittedName>
        <fullName evidence="3">Uncharacterized protein</fullName>
    </submittedName>
</protein>
<organism evidence="3 4">
    <name type="scientific">Apatococcus lobatus</name>
    <dbReference type="NCBI Taxonomy" id="904363"/>
    <lineage>
        <taxon>Eukaryota</taxon>
        <taxon>Viridiplantae</taxon>
        <taxon>Chlorophyta</taxon>
        <taxon>core chlorophytes</taxon>
        <taxon>Trebouxiophyceae</taxon>
        <taxon>Chlorellales</taxon>
        <taxon>Chlorellaceae</taxon>
        <taxon>Apatococcus</taxon>
    </lineage>
</organism>
<accession>A0AAW1QBW2</accession>
<dbReference type="EMBL" id="JALJOS010000058">
    <property type="protein sequence ID" value="KAK9818641.1"/>
    <property type="molecule type" value="Genomic_DNA"/>
</dbReference>
<comment type="caution">
    <text evidence="3">The sequence shown here is derived from an EMBL/GenBank/DDBJ whole genome shotgun (WGS) entry which is preliminary data.</text>
</comment>
<dbReference type="SUPFAM" id="SSF53335">
    <property type="entry name" value="S-adenosyl-L-methionine-dependent methyltransferases"/>
    <property type="match status" value="1"/>
</dbReference>
<dbReference type="AlphaFoldDB" id="A0AAW1QBW2"/>